<gene>
    <name evidence="2" type="ORF">FRX31_032079</name>
</gene>
<keyword evidence="3" id="KW-1185">Reference proteome</keyword>
<organism evidence="2 3">
    <name type="scientific">Thalictrum thalictroides</name>
    <name type="common">Rue-anemone</name>
    <name type="synonym">Anemone thalictroides</name>
    <dbReference type="NCBI Taxonomy" id="46969"/>
    <lineage>
        <taxon>Eukaryota</taxon>
        <taxon>Viridiplantae</taxon>
        <taxon>Streptophyta</taxon>
        <taxon>Embryophyta</taxon>
        <taxon>Tracheophyta</taxon>
        <taxon>Spermatophyta</taxon>
        <taxon>Magnoliopsida</taxon>
        <taxon>Ranunculales</taxon>
        <taxon>Ranunculaceae</taxon>
        <taxon>Thalictroideae</taxon>
        <taxon>Thalictrum</taxon>
    </lineage>
</organism>
<feature type="region of interest" description="Disordered" evidence="1">
    <location>
        <begin position="1"/>
        <end position="80"/>
    </location>
</feature>
<dbReference type="EMBL" id="JABWDY010040172">
    <property type="protein sequence ID" value="KAF5178327.1"/>
    <property type="molecule type" value="Genomic_DNA"/>
</dbReference>
<accession>A0A7J6V0C7</accession>
<feature type="non-terminal residue" evidence="2">
    <location>
        <position position="1"/>
    </location>
</feature>
<name>A0A7J6V0C7_THATH</name>
<sequence>RSQYDEEEIRYTKKGNGCSTSRTPSDAYSSPFESSSSSRRQWRSYRNQYQWSEASRSSRHGKKPNGLEGAVAAGTCTKAQ</sequence>
<dbReference type="AlphaFoldDB" id="A0A7J6V0C7"/>
<evidence type="ECO:0000256" key="1">
    <source>
        <dbReference type="SAM" id="MobiDB-lite"/>
    </source>
</evidence>
<feature type="compositionally biased region" description="Low complexity" evidence="1">
    <location>
        <begin position="25"/>
        <end position="50"/>
    </location>
</feature>
<comment type="caution">
    <text evidence="2">The sequence shown here is derived from an EMBL/GenBank/DDBJ whole genome shotgun (WGS) entry which is preliminary data.</text>
</comment>
<dbReference type="Proteomes" id="UP000554482">
    <property type="component" value="Unassembled WGS sequence"/>
</dbReference>
<reference evidence="2 3" key="1">
    <citation type="submission" date="2020-06" db="EMBL/GenBank/DDBJ databases">
        <title>Transcriptomic and genomic resources for Thalictrum thalictroides and T. hernandezii: Facilitating candidate gene discovery in an emerging model plant lineage.</title>
        <authorList>
            <person name="Arias T."/>
            <person name="Riano-Pachon D.M."/>
            <person name="Di Stilio V.S."/>
        </authorList>
    </citation>
    <scope>NUCLEOTIDE SEQUENCE [LARGE SCALE GENOMIC DNA]</scope>
    <source>
        <strain evidence="3">cv. WT478/WT964</strain>
        <tissue evidence="2">Leaves</tissue>
    </source>
</reference>
<evidence type="ECO:0000313" key="2">
    <source>
        <dbReference type="EMBL" id="KAF5178327.1"/>
    </source>
</evidence>
<protein>
    <submittedName>
        <fullName evidence="2">Uncharacterized protein</fullName>
    </submittedName>
</protein>
<proteinExistence type="predicted"/>
<evidence type="ECO:0000313" key="3">
    <source>
        <dbReference type="Proteomes" id="UP000554482"/>
    </source>
</evidence>